<sequence length="458" mass="50497">MVSLTPWGPPSNWPFVADAAELSGIHKIQHIVVIMQENRSFDHYFGTYPGADGIPMQNGVPTVCVTNPRSGQCVKPFHDSHDLNRGGPHSARNAVADIDGGKMDGFIGQIGGRRGGCVGAFDPNCGGGTGEPDVMGYHDAREIPNYWTYAREFVLQDHMFEPNASWSLPEHLFMVSEWSARCTSADPMSCVNELQSPDRLIRRGKQGVAKPNYAWTDLTYLLHKANVDWAYYVAEGTQPDCDDDAAACPAKPQRAGTPQIWNPLPWFETVREDGQLRNIKTVSHFFEAARNGTLPAVSWVVPNGRVSEHPPALVSAGQTYVTSLINAVMQGPNWSSTAIFLAWDDWGGFYDHVVPPAVDENGYGLRVPGLVISPYARRGYIDHQVLSFDAYVKFIEDDFLGGRRIDPKTDGRPDRRPDVRENLPQLGTLVEDFDFNKPPRAPLVLPINPPPGPAPAGR</sequence>
<protein>
    <submittedName>
        <fullName evidence="3">Alkaline phosphatase family protein</fullName>
    </submittedName>
</protein>
<gene>
    <name evidence="3" type="ORF">E6H00_09105</name>
</gene>
<dbReference type="PANTHER" id="PTHR31956:SF1">
    <property type="entry name" value="NON-SPECIFIC PHOSPHOLIPASE C1"/>
    <property type="match status" value="1"/>
</dbReference>
<evidence type="ECO:0000313" key="3">
    <source>
        <dbReference type="EMBL" id="TMI89745.1"/>
    </source>
</evidence>
<dbReference type="InterPro" id="IPR017850">
    <property type="entry name" value="Alkaline_phosphatase_core_sf"/>
</dbReference>
<proteinExistence type="predicted"/>
<accession>A0A537K1U7</accession>
<feature type="compositionally biased region" description="Basic and acidic residues" evidence="2">
    <location>
        <begin position="403"/>
        <end position="421"/>
    </location>
</feature>
<dbReference type="AlphaFoldDB" id="A0A537K1U7"/>
<dbReference type="InterPro" id="IPR007312">
    <property type="entry name" value="Phosphoesterase"/>
</dbReference>
<dbReference type="PANTHER" id="PTHR31956">
    <property type="entry name" value="NON-SPECIFIC PHOSPHOLIPASE C4-RELATED"/>
    <property type="match status" value="1"/>
</dbReference>
<dbReference type="Pfam" id="PF04185">
    <property type="entry name" value="Phosphoesterase"/>
    <property type="match status" value="1"/>
</dbReference>
<comment type="caution">
    <text evidence="3">The sequence shown here is derived from an EMBL/GenBank/DDBJ whole genome shotgun (WGS) entry which is preliminary data.</text>
</comment>
<evidence type="ECO:0000256" key="2">
    <source>
        <dbReference type="SAM" id="MobiDB-lite"/>
    </source>
</evidence>
<reference evidence="3 4" key="1">
    <citation type="journal article" date="2019" name="Nat. Microbiol.">
        <title>Mediterranean grassland soil C-N compound turnover is dependent on rainfall and depth, and is mediated by genomically divergent microorganisms.</title>
        <authorList>
            <person name="Diamond S."/>
            <person name="Andeer P.F."/>
            <person name="Li Z."/>
            <person name="Crits-Christoph A."/>
            <person name="Burstein D."/>
            <person name="Anantharaman K."/>
            <person name="Lane K.R."/>
            <person name="Thomas B.C."/>
            <person name="Pan C."/>
            <person name="Northen T.R."/>
            <person name="Banfield J.F."/>
        </authorList>
    </citation>
    <scope>NUCLEOTIDE SEQUENCE [LARGE SCALE GENOMIC DNA]</scope>
    <source>
        <strain evidence="3">NP_3</strain>
    </source>
</reference>
<dbReference type="Gene3D" id="3.40.720.10">
    <property type="entry name" value="Alkaline Phosphatase, subunit A"/>
    <property type="match status" value="2"/>
</dbReference>
<name>A0A537K1U7_9BACT</name>
<dbReference type="EMBL" id="VBAK01000119">
    <property type="protein sequence ID" value="TMI89745.1"/>
    <property type="molecule type" value="Genomic_DNA"/>
</dbReference>
<evidence type="ECO:0000313" key="4">
    <source>
        <dbReference type="Proteomes" id="UP000318509"/>
    </source>
</evidence>
<organism evidence="3 4">
    <name type="scientific">Candidatus Segetimicrobium genomatis</name>
    <dbReference type="NCBI Taxonomy" id="2569760"/>
    <lineage>
        <taxon>Bacteria</taxon>
        <taxon>Bacillati</taxon>
        <taxon>Candidatus Sysuimicrobiota</taxon>
        <taxon>Candidatus Sysuimicrobiia</taxon>
        <taxon>Candidatus Sysuimicrobiales</taxon>
        <taxon>Candidatus Segetimicrobiaceae</taxon>
        <taxon>Candidatus Segetimicrobium</taxon>
    </lineage>
</organism>
<keyword evidence="1" id="KW-0378">Hydrolase</keyword>
<evidence type="ECO:0000256" key="1">
    <source>
        <dbReference type="ARBA" id="ARBA00022801"/>
    </source>
</evidence>
<dbReference type="Proteomes" id="UP000318509">
    <property type="component" value="Unassembled WGS sequence"/>
</dbReference>
<dbReference type="GO" id="GO:0042578">
    <property type="term" value="F:phosphoric ester hydrolase activity"/>
    <property type="evidence" value="ECO:0007669"/>
    <property type="project" value="UniProtKB-ARBA"/>
</dbReference>
<feature type="region of interest" description="Disordered" evidence="2">
    <location>
        <begin position="403"/>
        <end position="426"/>
    </location>
</feature>
<dbReference type="CDD" id="cd16013">
    <property type="entry name" value="AcpA"/>
    <property type="match status" value="1"/>
</dbReference>